<protein>
    <submittedName>
        <fullName evidence="2">ChaN family lipoprotein</fullName>
    </submittedName>
</protein>
<dbReference type="CDD" id="cd14727">
    <property type="entry name" value="ChanN-like"/>
    <property type="match status" value="1"/>
</dbReference>
<sequence>MPQPPFKIIQTATGNYITLTELADKLKRSEVVIWGEEHDDTIGHILELKLLKMLRERFEGSLRLSLEMFETDCQVLLEDYLGGFISREKFLKDSRPWSNYEDYSPMVEFCKDQHIPITAANSPRRYNSLMSQRGPKSLDSLSYGAKRLIAKLPVYVPAKGKYFKKFIGIMGGEENIHSPNMFASQCLWDATMAKSIQSAVDKNKKEGMVMHVCGRFHSDEYLGTVSQLYRLDKDIKVSTISCFPSADFEKPDFAAHEALADYVILVKKDELTE</sequence>
<comment type="caution">
    <text evidence="2">The sequence shown here is derived from an EMBL/GenBank/DDBJ whole genome shotgun (WGS) entry which is preliminary data.</text>
</comment>
<dbReference type="Pfam" id="PF04187">
    <property type="entry name" value="Cofac_haem_bdg"/>
    <property type="match status" value="1"/>
</dbReference>
<accession>A0ABP8MSS9</accession>
<organism evidence="2 3">
    <name type="scientific">Rurimicrobium arvi</name>
    <dbReference type="NCBI Taxonomy" id="2049916"/>
    <lineage>
        <taxon>Bacteria</taxon>
        <taxon>Pseudomonadati</taxon>
        <taxon>Bacteroidota</taxon>
        <taxon>Chitinophagia</taxon>
        <taxon>Chitinophagales</taxon>
        <taxon>Chitinophagaceae</taxon>
        <taxon>Rurimicrobium</taxon>
    </lineage>
</organism>
<dbReference type="EMBL" id="BAABEZ010000022">
    <property type="protein sequence ID" value="GAA4455363.1"/>
    <property type="molecule type" value="Genomic_DNA"/>
</dbReference>
<evidence type="ECO:0000313" key="2">
    <source>
        <dbReference type="EMBL" id="GAA4455363.1"/>
    </source>
</evidence>
<dbReference type="InterPro" id="IPR007314">
    <property type="entry name" value="Cofac_haem-bd_dom"/>
</dbReference>
<keyword evidence="3" id="KW-1185">Reference proteome</keyword>
<name>A0ABP8MSS9_9BACT</name>
<dbReference type="SUPFAM" id="SSF159501">
    <property type="entry name" value="EreA/ChaN-like"/>
    <property type="match status" value="1"/>
</dbReference>
<gene>
    <name evidence="2" type="ORF">GCM10023092_18880</name>
</gene>
<dbReference type="Gene3D" id="3.40.50.11550">
    <property type="match status" value="1"/>
</dbReference>
<feature type="domain" description="Haem-binding uptake Tiki superfamily ChaN" evidence="1">
    <location>
        <begin position="22"/>
        <end position="228"/>
    </location>
</feature>
<reference evidence="3" key="1">
    <citation type="journal article" date="2019" name="Int. J. Syst. Evol. Microbiol.">
        <title>The Global Catalogue of Microorganisms (GCM) 10K type strain sequencing project: providing services to taxonomists for standard genome sequencing and annotation.</title>
        <authorList>
            <consortium name="The Broad Institute Genomics Platform"/>
            <consortium name="The Broad Institute Genome Sequencing Center for Infectious Disease"/>
            <person name="Wu L."/>
            <person name="Ma J."/>
        </authorList>
    </citation>
    <scope>NUCLEOTIDE SEQUENCE [LARGE SCALE GENOMIC DNA]</scope>
    <source>
        <strain evidence="3">JCM 31921</strain>
    </source>
</reference>
<keyword evidence="2" id="KW-0449">Lipoprotein</keyword>
<evidence type="ECO:0000313" key="3">
    <source>
        <dbReference type="Proteomes" id="UP001501410"/>
    </source>
</evidence>
<proteinExistence type="predicted"/>
<dbReference type="Proteomes" id="UP001501410">
    <property type="component" value="Unassembled WGS sequence"/>
</dbReference>
<evidence type="ECO:0000259" key="1">
    <source>
        <dbReference type="Pfam" id="PF04187"/>
    </source>
</evidence>